<evidence type="ECO:0000259" key="1">
    <source>
        <dbReference type="Pfam" id="PF18718"/>
    </source>
</evidence>
<protein>
    <recommendedName>
        <fullName evidence="1">CxC5 like cysteine cluster associated with KDZ domain-containing protein</fullName>
    </recommendedName>
</protein>
<keyword evidence="3" id="KW-1185">Reference proteome</keyword>
<accession>A0A8H5CAL3</accession>
<sequence length="243" mass="27194">MPQGHVISASPSTPSLVVVGQHCQRFTMATIGHFSSSSLTSHLNITTILDFIRFTTLAKSTISLEQRAFYNPPEKLPTHIARLLVSLLAISEDVVGSLWENLKEVVWNSSDEVNEQVIRRYNHFALQNGTSYRHLYPPSPFCQVPSCPHAASKTPLREPSTYRATLFTLRDGTLPIYTTSLYCRGSNTSNIIFFAVLMQSAQVVIHAITSITTYTSEVRQGHITLVYLRLYRFQETSFTAGGH</sequence>
<reference evidence="2 3" key="1">
    <citation type="journal article" date="2020" name="ISME J.">
        <title>Uncovering the hidden diversity of litter-decomposition mechanisms in mushroom-forming fungi.</title>
        <authorList>
            <person name="Floudas D."/>
            <person name="Bentzer J."/>
            <person name="Ahren D."/>
            <person name="Johansson T."/>
            <person name="Persson P."/>
            <person name="Tunlid A."/>
        </authorList>
    </citation>
    <scope>NUCLEOTIDE SEQUENCE [LARGE SCALE GENOMIC DNA]</scope>
    <source>
        <strain evidence="2 3">CBS 291.85</strain>
    </source>
</reference>
<dbReference type="EMBL" id="JAACJM010000197">
    <property type="protein sequence ID" value="KAF5338297.1"/>
    <property type="molecule type" value="Genomic_DNA"/>
</dbReference>
<evidence type="ECO:0000313" key="2">
    <source>
        <dbReference type="EMBL" id="KAF5338297.1"/>
    </source>
</evidence>
<comment type="caution">
    <text evidence="2">The sequence shown here is derived from an EMBL/GenBank/DDBJ whole genome shotgun (WGS) entry which is preliminary data.</text>
</comment>
<evidence type="ECO:0000313" key="3">
    <source>
        <dbReference type="Proteomes" id="UP000559256"/>
    </source>
</evidence>
<organism evidence="2 3">
    <name type="scientific">Tetrapyrgos nigripes</name>
    <dbReference type="NCBI Taxonomy" id="182062"/>
    <lineage>
        <taxon>Eukaryota</taxon>
        <taxon>Fungi</taxon>
        <taxon>Dikarya</taxon>
        <taxon>Basidiomycota</taxon>
        <taxon>Agaricomycotina</taxon>
        <taxon>Agaricomycetes</taxon>
        <taxon>Agaricomycetidae</taxon>
        <taxon>Agaricales</taxon>
        <taxon>Marasmiineae</taxon>
        <taxon>Marasmiaceae</taxon>
        <taxon>Tetrapyrgos</taxon>
    </lineage>
</organism>
<name>A0A8H5CAL3_9AGAR</name>
<dbReference type="Pfam" id="PF18718">
    <property type="entry name" value="CxC5"/>
    <property type="match status" value="1"/>
</dbReference>
<dbReference type="InterPro" id="IPR041539">
    <property type="entry name" value="CxC5"/>
</dbReference>
<feature type="domain" description="CxC5 like cysteine cluster associated with KDZ" evidence="1">
    <location>
        <begin position="131"/>
        <end position="189"/>
    </location>
</feature>
<dbReference type="Proteomes" id="UP000559256">
    <property type="component" value="Unassembled WGS sequence"/>
</dbReference>
<dbReference type="AlphaFoldDB" id="A0A8H5CAL3"/>
<dbReference type="OrthoDB" id="2501483at2759"/>
<gene>
    <name evidence="2" type="ORF">D9758_015761</name>
</gene>
<proteinExistence type="predicted"/>